<evidence type="ECO:0000313" key="3">
    <source>
        <dbReference type="Proteomes" id="UP001054889"/>
    </source>
</evidence>
<comment type="caution">
    <text evidence="2">The sequence shown here is derived from an EMBL/GenBank/DDBJ whole genome shotgun (WGS) entry which is preliminary data.</text>
</comment>
<dbReference type="Pfam" id="PF08969">
    <property type="entry name" value="USP8_dimer"/>
    <property type="match status" value="1"/>
</dbReference>
<organism evidence="2 3">
    <name type="scientific">Eleusine coracana subsp. coracana</name>
    <dbReference type="NCBI Taxonomy" id="191504"/>
    <lineage>
        <taxon>Eukaryota</taxon>
        <taxon>Viridiplantae</taxon>
        <taxon>Streptophyta</taxon>
        <taxon>Embryophyta</taxon>
        <taxon>Tracheophyta</taxon>
        <taxon>Spermatophyta</taxon>
        <taxon>Magnoliopsida</taxon>
        <taxon>Liliopsida</taxon>
        <taxon>Poales</taxon>
        <taxon>Poaceae</taxon>
        <taxon>PACMAD clade</taxon>
        <taxon>Chloridoideae</taxon>
        <taxon>Cynodonteae</taxon>
        <taxon>Eleusininae</taxon>
        <taxon>Eleusine</taxon>
    </lineage>
</organism>
<gene>
    <name evidence="2" type="primary">ga10868</name>
    <name evidence="2" type="ORF">PR202_ga10868</name>
</gene>
<dbReference type="GO" id="GO:0071108">
    <property type="term" value="P:protein K48-linked deubiquitination"/>
    <property type="evidence" value="ECO:0007669"/>
    <property type="project" value="TreeGrafter"/>
</dbReference>
<feature type="domain" description="USP8 dimerisation" evidence="1">
    <location>
        <begin position="11"/>
        <end position="106"/>
    </location>
</feature>
<dbReference type="Proteomes" id="UP001054889">
    <property type="component" value="Unassembled WGS sequence"/>
</dbReference>
<dbReference type="InterPro" id="IPR015063">
    <property type="entry name" value="USP8_dimer"/>
</dbReference>
<dbReference type="Gene3D" id="3.40.140.10">
    <property type="entry name" value="Cytidine Deaminase, domain 2"/>
    <property type="match status" value="2"/>
</dbReference>
<dbReference type="GO" id="GO:0016020">
    <property type="term" value="C:membrane"/>
    <property type="evidence" value="ECO:0007669"/>
    <property type="project" value="TreeGrafter"/>
</dbReference>
<keyword evidence="3" id="KW-1185">Reference proteome</keyword>
<name>A0AAV5C7S6_ELECO</name>
<dbReference type="EMBL" id="BQKI01000004">
    <property type="protein sequence ID" value="GJM94238.1"/>
    <property type="molecule type" value="Genomic_DNA"/>
</dbReference>
<protein>
    <recommendedName>
        <fullName evidence="1">USP8 dimerisation domain-containing protein</fullName>
    </recommendedName>
</protein>
<sequence length="374" mass="41575">MATGQPPPTRRVLTIEDLARPVDVDNRISIPYYFRIANNLLIQAKAHREEKNLVDLYAILLSLLCETIPKHRDYNAFKSKQKEFLKKGPHNSDNLLSVIKELESLKPIVRQEISNLISSVDAEEPDGVHGTSASSSMMQSIPSPYKSKIEYPSNSELTHSDISCLVPAILNEDDLHGPRTVLQNKNDDMQSVLSLDDGRWSLPAEEPVSMSLGLEAEFSQLNIRQPSPPPVLAQVHPEHASIPPSRVADPRPGLATSDKGRFLKLHVPVALMECFLRVAEANTIKNLETCGILAGTLVMLPEAIAIVMAPTDTTRKHGIFHLTDPCGIGVIRDCQETGFHPHEEPLDGMPIYEHCSHVYMNPNVKFEMVDLREV</sequence>
<reference evidence="2" key="1">
    <citation type="journal article" date="2018" name="DNA Res.">
        <title>Multiple hybrid de novo genome assembly of finger millet, an orphan allotetraploid crop.</title>
        <authorList>
            <person name="Hatakeyama M."/>
            <person name="Aluri S."/>
            <person name="Balachadran M.T."/>
            <person name="Sivarajan S.R."/>
            <person name="Patrignani A."/>
            <person name="Gruter S."/>
            <person name="Poveda L."/>
            <person name="Shimizu-Inatsugi R."/>
            <person name="Baeten J."/>
            <person name="Francoijs K.J."/>
            <person name="Nataraja K.N."/>
            <person name="Reddy Y.A.N."/>
            <person name="Phadnis S."/>
            <person name="Ravikumar R.L."/>
            <person name="Schlapbach R."/>
            <person name="Sreeman S.M."/>
            <person name="Shimizu K.K."/>
        </authorList>
    </citation>
    <scope>NUCLEOTIDE SEQUENCE</scope>
</reference>
<dbReference type="GO" id="GO:0005768">
    <property type="term" value="C:endosome"/>
    <property type="evidence" value="ECO:0007669"/>
    <property type="project" value="TreeGrafter"/>
</dbReference>
<dbReference type="Gene3D" id="1.20.58.80">
    <property type="entry name" value="Phosphotransferase system, lactose/cellobiose-type IIA subunit"/>
    <property type="match status" value="1"/>
</dbReference>
<dbReference type="PANTHER" id="PTHR12947:SF18">
    <property type="entry name" value="AMSH-LIKE UBIQUITIN THIOESTERASE 3"/>
    <property type="match status" value="1"/>
</dbReference>
<evidence type="ECO:0000313" key="2">
    <source>
        <dbReference type="EMBL" id="GJM94238.1"/>
    </source>
</evidence>
<reference evidence="2" key="2">
    <citation type="submission" date="2021-12" db="EMBL/GenBank/DDBJ databases">
        <title>Resequencing data analysis of finger millet.</title>
        <authorList>
            <person name="Hatakeyama M."/>
            <person name="Aluri S."/>
            <person name="Balachadran M.T."/>
            <person name="Sivarajan S.R."/>
            <person name="Poveda L."/>
            <person name="Shimizu-Inatsugi R."/>
            <person name="Schlapbach R."/>
            <person name="Sreeman S.M."/>
            <person name="Shimizu K.K."/>
        </authorList>
    </citation>
    <scope>NUCLEOTIDE SEQUENCE</scope>
</reference>
<dbReference type="PANTHER" id="PTHR12947">
    <property type="entry name" value="AMSH-LIKE PROTEASE"/>
    <property type="match status" value="1"/>
</dbReference>
<evidence type="ECO:0000259" key="1">
    <source>
        <dbReference type="Pfam" id="PF08969"/>
    </source>
</evidence>
<dbReference type="AlphaFoldDB" id="A0AAV5C7S6"/>
<dbReference type="GO" id="GO:0070536">
    <property type="term" value="P:protein K63-linked deubiquitination"/>
    <property type="evidence" value="ECO:0007669"/>
    <property type="project" value="TreeGrafter"/>
</dbReference>
<proteinExistence type="predicted"/>
<accession>A0AAV5C7S6</accession>